<gene>
    <name evidence="2" type="ORF">HMPREF9695_03384</name>
</gene>
<name>K8P661_9BRAD</name>
<comment type="caution">
    <text evidence="2">The sequence shown here is derived from an EMBL/GenBank/DDBJ whole genome shotgun (WGS) entry which is preliminary data.</text>
</comment>
<dbReference type="PATRIC" id="fig|883078.3.peg.3502"/>
<dbReference type="Proteomes" id="UP000001096">
    <property type="component" value="Unassembled WGS sequence"/>
</dbReference>
<keyword evidence="3" id="KW-1185">Reference proteome</keyword>
<dbReference type="EMBL" id="AGWX01000004">
    <property type="protein sequence ID" value="EKS36966.1"/>
    <property type="molecule type" value="Genomic_DNA"/>
</dbReference>
<reference evidence="2 3" key="1">
    <citation type="submission" date="2012-04" db="EMBL/GenBank/DDBJ databases">
        <title>The Genome Sequence of Afipia broomeae ATCC 49717.</title>
        <authorList>
            <consortium name="The Broad Institute Genome Sequencing Platform"/>
            <person name="Earl A."/>
            <person name="Ward D."/>
            <person name="Feldgarden M."/>
            <person name="Gevers D."/>
            <person name="Huys G."/>
            <person name="Walker B."/>
            <person name="Young S.K."/>
            <person name="Zeng Q."/>
            <person name="Gargeya S."/>
            <person name="Fitzgerald M."/>
            <person name="Haas B."/>
            <person name="Abouelleil A."/>
            <person name="Alvarado L."/>
            <person name="Arachchi H.M."/>
            <person name="Berlin A."/>
            <person name="Chapman S.B."/>
            <person name="Goldberg J."/>
            <person name="Griggs A."/>
            <person name="Gujja S."/>
            <person name="Hansen M."/>
            <person name="Howarth C."/>
            <person name="Imamovic A."/>
            <person name="Larimer J."/>
            <person name="McCowen C."/>
            <person name="Montmayeur A."/>
            <person name="Murphy C."/>
            <person name="Neiman D."/>
            <person name="Pearson M."/>
            <person name="Priest M."/>
            <person name="Roberts A."/>
            <person name="Saif S."/>
            <person name="Shea T."/>
            <person name="Sisk P."/>
            <person name="Sykes S."/>
            <person name="Wortman J."/>
            <person name="Nusbaum C."/>
            <person name="Birren B."/>
        </authorList>
    </citation>
    <scope>NUCLEOTIDE SEQUENCE [LARGE SCALE GENOMIC DNA]</scope>
    <source>
        <strain evidence="2 3">ATCC 49717</strain>
    </source>
</reference>
<feature type="domain" description="DUF6968" evidence="1">
    <location>
        <begin position="1"/>
        <end position="90"/>
    </location>
</feature>
<accession>K8P661</accession>
<dbReference type="AlphaFoldDB" id="K8P661"/>
<dbReference type="InterPro" id="IPR054241">
    <property type="entry name" value="DUF6968"/>
</dbReference>
<dbReference type="RefSeq" id="WP_006022088.1">
    <property type="nucleotide sequence ID" value="NZ_KB375283.1"/>
</dbReference>
<dbReference type="eggNOG" id="ENOG50335K4">
    <property type="taxonomic scope" value="Bacteria"/>
</dbReference>
<proteinExistence type="predicted"/>
<evidence type="ECO:0000313" key="2">
    <source>
        <dbReference type="EMBL" id="EKS36966.1"/>
    </source>
</evidence>
<organism evidence="2 3">
    <name type="scientific">Afipia broomeae ATCC 49717</name>
    <dbReference type="NCBI Taxonomy" id="883078"/>
    <lineage>
        <taxon>Bacteria</taxon>
        <taxon>Pseudomonadati</taxon>
        <taxon>Pseudomonadota</taxon>
        <taxon>Alphaproteobacteria</taxon>
        <taxon>Hyphomicrobiales</taxon>
        <taxon>Nitrobacteraceae</taxon>
        <taxon>Afipia</taxon>
    </lineage>
</organism>
<protein>
    <recommendedName>
        <fullName evidence="1">DUF6968 domain-containing protein</fullName>
    </recommendedName>
</protein>
<evidence type="ECO:0000313" key="3">
    <source>
        <dbReference type="Proteomes" id="UP000001096"/>
    </source>
</evidence>
<evidence type="ECO:0000259" key="1">
    <source>
        <dbReference type="Pfam" id="PF22302"/>
    </source>
</evidence>
<dbReference type="HOGENOM" id="CLU_2194915_0_0_5"/>
<dbReference type="Pfam" id="PF22302">
    <property type="entry name" value="DUF6968"/>
    <property type="match status" value="1"/>
</dbReference>
<sequence length="106" mass="12005">MTRTLRLSDEAATAITVRVFMPVQEDGDWSCAFSIGWPEQTLKRKIFGIDAIQSLELALRMIGTELYASEYHKAGRLIWLRPGAGYGFPVPNIIRDTLIGEDRDYL</sequence>